<dbReference type="Proteomes" id="UP001148737">
    <property type="component" value="Unassembled WGS sequence"/>
</dbReference>
<accession>A0ACC1R015</accession>
<comment type="caution">
    <text evidence="1">The sequence shown here is derived from an EMBL/GenBank/DDBJ whole genome shotgun (WGS) entry which is preliminary data.</text>
</comment>
<sequence length="326" mass="37261">MTHAAALEVRFSVTRHFIKQEHERRHVCIWGNMEMRVEEQHHAWLSLLNEVYSASAKNCTLSELVLDGMIPSGPSAWLTAAFRKLLSRLKSFTLRLSDACVTREGPGDTYLRFIGRIPSTILRHITGVEQLWLRSPPYPSFERWSSEYGHILSSHTTRFPSLKSFKLENFIICDTLLEFLKTHEDTLASVVLINCMIRVSSTGQLGLPAEGWAYFFDGVSRMQPSKLANFAVEYDQEIMLSRSVPKCPHVPYATVLQGLPGIASEFSQGFPYLLATNRYPGISFRAAYLPWPAEKFKDDRAYERLQQLVKANAERIRRESRVSTQD</sequence>
<evidence type="ECO:0000313" key="1">
    <source>
        <dbReference type="EMBL" id="KAJ3495485.1"/>
    </source>
</evidence>
<dbReference type="EMBL" id="JANAKD010000275">
    <property type="protein sequence ID" value="KAJ3495485.1"/>
    <property type="molecule type" value="Genomic_DNA"/>
</dbReference>
<reference evidence="1" key="1">
    <citation type="submission" date="2022-07" db="EMBL/GenBank/DDBJ databases">
        <title>Genome Sequence of Lecanicillium saksenae.</title>
        <authorList>
            <person name="Buettner E."/>
        </authorList>
    </citation>
    <scope>NUCLEOTIDE SEQUENCE</scope>
    <source>
        <strain evidence="1">VT-O1</strain>
    </source>
</reference>
<proteinExistence type="predicted"/>
<gene>
    <name evidence="1" type="ORF">NLG97_g3364</name>
</gene>
<keyword evidence="2" id="KW-1185">Reference proteome</keyword>
<name>A0ACC1R015_9HYPO</name>
<evidence type="ECO:0000313" key="2">
    <source>
        <dbReference type="Proteomes" id="UP001148737"/>
    </source>
</evidence>
<organism evidence="1 2">
    <name type="scientific">Lecanicillium saksenae</name>
    <dbReference type="NCBI Taxonomy" id="468837"/>
    <lineage>
        <taxon>Eukaryota</taxon>
        <taxon>Fungi</taxon>
        <taxon>Dikarya</taxon>
        <taxon>Ascomycota</taxon>
        <taxon>Pezizomycotina</taxon>
        <taxon>Sordariomycetes</taxon>
        <taxon>Hypocreomycetidae</taxon>
        <taxon>Hypocreales</taxon>
        <taxon>Cordycipitaceae</taxon>
        <taxon>Lecanicillium</taxon>
    </lineage>
</organism>
<protein>
    <submittedName>
        <fullName evidence="1">Uncharacterized protein</fullName>
    </submittedName>
</protein>